<keyword evidence="3 10" id="KW-0963">Cytoplasm</keyword>
<dbReference type="SUPFAM" id="SSF53098">
    <property type="entry name" value="Ribonuclease H-like"/>
    <property type="match status" value="1"/>
</dbReference>
<dbReference type="EMBL" id="ML995493">
    <property type="protein sequence ID" value="KAF2139374.1"/>
    <property type="molecule type" value="Genomic_DNA"/>
</dbReference>
<dbReference type="Pfam" id="PF20770">
    <property type="entry name" value="PAN2_N"/>
    <property type="match status" value="1"/>
</dbReference>
<feature type="binding site" evidence="10">
    <location>
        <position position="1043"/>
    </location>
    <ligand>
        <name>a divalent metal cation</name>
        <dbReference type="ChEBI" id="CHEBI:60240"/>
        <note>catalytic</note>
    </ligand>
</feature>
<dbReference type="SUPFAM" id="SSF50978">
    <property type="entry name" value="WD40 repeat-like"/>
    <property type="match status" value="1"/>
</dbReference>
<comment type="subunit">
    <text evidence="10">Forms a heterotrimer with an asymmetric homodimer of the regulatory subunit PAN3 to form the poly(A)-nuclease (PAN) deadenylation complex.</text>
</comment>
<evidence type="ECO:0000256" key="9">
    <source>
        <dbReference type="ARBA" id="ARBA00022839"/>
    </source>
</evidence>
<evidence type="ECO:0000256" key="8">
    <source>
        <dbReference type="ARBA" id="ARBA00022801"/>
    </source>
</evidence>
<dbReference type="HAMAP" id="MF_03182">
    <property type="entry name" value="PAN2"/>
    <property type="match status" value="1"/>
</dbReference>
<name>A0A6A6B840_9PEZI</name>
<dbReference type="InterPro" id="IPR030843">
    <property type="entry name" value="PAN2"/>
</dbReference>
<dbReference type="GO" id="GO:0031251">
    <property type="term" value="C:PAN complex"/>
    <property type="evidence" value="ECO:0007669"/>
    <property type="project" value="UniProtKB-UniRule"/>
</dbReference>
<organism evidence="13 14">
    <name type="scientific">Aplosporella prunicola CBS 121167</name>
    <dbReference type="NCBI Taxonomy" id="1176127"/>
    <lineage>
        <taxon>Eukaryota</taxon>
        <taxon>Fungi</taxon>
        <taxon>Dikarya</taxon>
        <taxon>Ascomycota</taxon>
        <taxon>Pezizomycotina</taxon>
        <taxon>Dothideomycetes</taxon>
        <taxon>Dothideomycetes incertae sedis</taxon>
        <taxon>Botryosphaeriales</taxon>
        <taxon>Aplosporellaceae</taxon>
        <taxon>Aplosporella</taxon>
    </lineage>
</organism>
<feature type="domain" description="USP" evidence="12">
    <location>
        <begin position="489"/>
        <end position="829"/>
    </location>
</feature>
<feature type="binding site" evidence="10">
    <location>
        <position position="881"/>
    </location>
    <ligand>
        <name>a divalent metal cation</name>
        <dbReference type="ChEBI" id="CHEBI:60240"/>
        <note>catalytic</note>
    </ligand>
</feature>
<accession>A0A6A6B840</accession>
<comment type="caution">
    <text evidence="10">Lacks conserved residue(s) required for the propagation of feature annotation.</text>
</comment>
<dbReference type="Pfam" id="PF13423">
    <property type="entry name" value="UCH_1"/>
    <property type="match status" value="1"/>
</dbReference>
<dbReference type="AlphaFoldDB" id="A0A6A6B840"/>
<dbReference type="GO" id="GO:0006397">
    <property type="term" value="P:mRNA processing"/>
    <property type="evidence" value="ECO:0007669"/>
    <property type="project" value="UniProtKB-KW"/>
</dbReference>
<dbReference type="InterPro" id="IPR015943">
    <property type="entry name" value="WD40/YVTN_repeat-like_dom_sf"/>
</dbReference>
<protein>
    <recommendedName>
        <fullName evidence="10">PAN2-PAN3 deadenylation complex catalytic subunit PAN2</fullName>
        <ecNumber evidence="10">3.1.13.4</ecNumber>
    </recommendedName>
    <alternativeName>
        <fullName evidence="10">PAB1P-dependent poly(A)-specific ribonuclease</fullName>
    </alternativeName>
    <alternativeName>
        <fullName evidence="10">Poly(A)-nuclease deadenylation complex subunit 2</fullName>
        <shortName evidence="10">PAN deadenylation complex subunit 2</shortName>
    </alternativeName>
</protein>
<proteinExistence type="inferred from homology"/>
<comment type="similarity">
    <text evidence="10">Belongs to the peptidase C19 family. PAN2 subfamily.</text>
</comment>
<dbReference type="SUPFAM" id="SSF54001">
    <property type="entry name" value="Cysteine proteinases"/>
    <property type="match status" value="1"/>
</dbReference>
<dbReference type="Gene3D" id="3.90.70.10">
    <property type="entry name" value="Cysteine proteinases"/>
    <property type="match status" value="1"/>
</dbReference>
<evidence type="ECO:0000256" key="6">
    <source>
        <dbReference type="ARBA" id="ARBA00022722"/>
    </source>
</evidence>
<comment type="activity regulation">
    <text evidence="10">Positively regulated by the regulatory subunit PAN3.</text>
</comment>
<dbReference type="GO" id="GO:0046872">
    <property type="term" value="F:metal ion binding"/>
    <property type="evidence" value="ECO:0007669"/>
    <property type="project" value="UniProtKB-KW"/>
</dbReference>
<dbReference type="Proteomes" id="UP000799438">
    <property type="component" value="Unassembled WGS sequence"/>
</dbReference>
<evidence type="ECO:0000256" key="1">
    <source>
        <dbReference type="ARBA" id="ARBA00001663"/>
    </source>
</evidence>
<dbReference type="GO" id="GO:0000932">
    <property type="term" value="C:P-body"/>
    <property type="evidence" value="ECO:0007669"/>
    <property type="project" value="TreeGrafter"/>
</dbReference>
<evidence type="ECO:0000256" key="7">
    <source>
        <dbReference type="ARBA" id="ARBA00022723"/>
    </source>
</evidence>
<keyword evidence="6 10" id="KW-0540">Nuclease</keyword>
<keyword evidence="8 10" id="KW-0378">Hydrolase</keyword>
<dbReference type="InterPro" id="IPR028889">
    <property type="entry name" value="USP"/>
</dbReference>
<dbReference type="InterPro" id="IPR050785">
    <property type="entry name" value="PAN2-PAN3_catalytic_subunit"/>
</dbReference>
<dbReference type="InterPro" id="IPR013520">
    <property type="entry name" value="Ribonucl_H"/>
</dbReference>
<keyword evidence="14" id="KW-1185">Reference proteome</keyword>
<gene>
    <name evidence="10" type="primary">PAN2</name>
    <name evidence="13" type="ORF">K452DRAFT_254715</name>
</gene>
<dbReference type="InterPro" id="IPR012337">
    <property type="entry name" value="RNaseH-like_sf"/>
</dbReference>
<dbReference type="PROSITE" id="PS50235">
    <property type="entry name" value="USP_3"/>
    <property type="match status" value="1"/>
</dbReference>
<keyword evidence="7 10" id="KW-0479">Metal-binding</keyword>
<dbReference type="Gene3D" id="2.130.10.10">
    <property type="entry name" value="YVTN repeat-like/Quinoprotein amine dehydrogenase"/>
    <property type="match status" value="1"/>
</dbReference>
<feature type="binding site" evidence="10">
    <location>
        <position position="883"/>
    </location>
    <ligand>
        <name>a divalent metal cation</name>
        <dbReference type="ChEBI" id="CHEBI:60240"/>
        <note>catalytic</note>
    </ligand>
</feature>
<sequence>MEADWDELSQIPLPPPGPHALPTPATVVAFDTHQDLVWAGNDFGRVCSFFGPELQRYTSYKAHAAADGGVKQFLFCDKGVLSLSVRSVHLASRRGLTQWHLTHDEFKELRCMSFTSKGVHEILVAGCQNTMFRIDVEKGTITETLPAESNYTLMKKGGQYIAAATNSGQVHIIDPLNYKVIKTWQAHKEWINDMDAKADFLVTCGFSRRQLNNLVLDPFVYVYDLKLLVPLPPIPFHVGAAFVRMHPRMSTTSIVASQSGQLQVVDLMNPNTANVRQVNLFDSYLTQLEMAPSGEAIALTDSLCSIRVWGSPTKIRFTDQAQPSEFPDHPIPAPKVDWSMETPLSTVGMPYYRDTLLSVWPNHLVFEVGAPPPKVDAAVQAAMKRTDIGHWAPNIRKLRRNQVQETRLPGKGADALMAPKFLSEKARDGGVNSQPERRMSETLEALTDMMLDGSTKKDVPVMYRNVEIKYSKFGVDDFDFKYYNKTEYSGLETHIANSYANPLLQLLRFTPIIRNLALHHAATSCLFENCLLCELGFLIDMLEKAQGQNCQATNFLKTFSGLSNAASLGLVEEHSPNNALTTMIQGLNRFLLDKLTADFRQMSPGVSHLDHALTTAAVANIRCAQCNNETRRPGATYVHELVYPPKNSMKNPMRAPRPTFSQILKASVERQDQNRGWCDRCKRYQQLAARKTIQNIPPIMMINTAILSHEAKQLWATPGWLPEKIGIIVNTGQFYCYEGQDLEHHLKRNFYDIQVYDLIGVVADINSGENQKSHLVSMINVSPSSREENQTESQWHLFNDFLVRPVAKEEALRFEPNWKLPSVLTFEIAKASHRIDDTWKDHLDTSLLYRQWGPAPESDSTDYVPLSTSEHIKPGWPVAIDAEFVSLQREEIEISASGQRETIRPSRLGLARVSVLRGDGADEGKPFIDDYIAITEPIVDYLTLFSGISPGDLDRSTSKHALVGLKVAYKKLWLLLNLGCVFIGHGLPKDFRTINIHVPKGQVVDTVDLYYIPARQRKLSLRFLAWIVLEEDIQTATHDSVEDARTALKLWKHWAQVEEAEGRPVCDDMVRDIYKRGWEVGFKVPGARAINPAAAAAAAAAQGRGDTPEPGTGASTPIRRPGTAFGGANGSSGGGTAMFGSPMK</sequence>
<evidence type="ECO:0000313" key="14">
    <source>
        <dbReference type="Proteomes" id="UP000799438"/>
    </source>
</evidence>
<dbReference type="FunFam" id="3.30.420.10:FF:000028">
    <property type="entry name" value="PAN2-PAN3 deadenylation complex catalytic subunit PAN2"/>
    <property type="match status" value="1"/>
</dbReference>
<evidence type="ECO:0000256" key="10">
    <source>
        <dbReference type="HAMAP-Rule" id="MF_03182"/>
    </source>
</evidence>
<dbReference type="InterPro" id="IPR036322">
    <property type="entry name" value="WD40_repeat_dom_sf"/>
</dbReference>
<dbReference type="InterPro" id="IPR036397">
    <property type="entry name" value="RNaseH_sf"/>
</dbReference>
<dbReference type="Pfam" id="PF00929">
    <property type="entry name" value="RNase_T"/>
    <property type="match status" value="1"/>
</dbReference>
<comment type="function">
    <text evidence="10">Catalytic subunit of the poly(A)-nuclease (PAN) deadenylation complex, one of two cytoplasmic mRNA deadenylases involved in mRNA turnover. PAN specifically shortens poly(A) tails of RNA and the activity is stimulated by poly(A)-binding protein PAB1. PAN deadenylation is followed by rapid degradation of the shortened mRNA tails by the CCR4-NOT complex. Deadenylated mRNAs are then degraded by two alternative mechanisms, namely exosome-mediated 3'-5' exonucleolytic degradation, or deadenlyation-dependent mRNA decaping and subsequent 5'-3' exonucleolytic degradation by XRN1. May also be involved in post-transcriptional maturation of mRNA poly(A) tails.</text>
</comment>
<dbReference type="SMART" id="SM00479">
    <property type="entry name" value="EXOIII"/>
    <property type="match status" value="1"/>
</dbReference>
<evidence type="ECO:0000259" key="12">
    <source>
        <dbReference type="PROSITE" id="PS50235"/>
    </source>
</evidence>
<evidence type="ECO:0000256" key="4">
    <source>
        <dbReference type="ARBA" id="ARBA00022574"/>
    </source>
</evidence>
<reference evidence="13" key="1">
    <citation type="journal article" date="2020" name="Stud. Mycol.">
        <title>101 Dothideomycetes genomes: a test case for predicting lifestyles and emergence of pathogens.</title>
        <authorList>
            <person name="Haridas S."/>
            <person name="Albert R."/>
            <person name="Binder M."/>
            <person name="Bloem J."/>
            <person name="Labutti K."/>
            <person name="Salamov A."/>
            <person name="Andreopoulos B."/>
            <person name="Baker S."/>
            <person name="Barry K."/>
            <person name="Bills G."/>
            <person name="Bluhm B."/>
            <person name="Cannon C."/>
            <person name="Castanera R."/>
            <person name="Culley D."/>
            <person name="Daum C."/>
            <person name="Ezra D."/>
            <person name="Gonzalez J."/>
            <person name="Henrissat B."/>
            <person name="Kuo A."/>
            <person name="Liang C."/>
            <person name="Lipzen A."/>
            <person name="Lutzoni F."/>
            <person name="Magnuson J."/>
            <person name="Mondo S."/>
            <person name="Nolan M."/>
            <person name="Ohm R."/>
            <person name="Pangilinan J."/>
            <person name="Park H.-J."/>
            <person name="Ramirez L."/>
            <person name="Alfaro M."/>
            <person name="Sun H."/>
            <person name="Tritt A."/>
            <person name="Yoshinaga Y."/>
            <person name="Zwiers L.-H."/>
            <person name="Turgeon B."/>
            <person name="Goodwin S."/>
            <person name="Spatafora J."/>
            <person name="Crous P."/>
            <person name="Grigoriev I."/>
        </authorList>
    </citation>
    <scope>NUCLEOTIDE SEQUENCE</scope>
    <source>
        <strain evidence="13">CBS 121167</strain>
    </source>
</reference>
<feature type="region of interest" description="Disordered" evidence="11">
    <location>
        <begin position="1099"/>
        <end position="1144"/>
    </location>
</feature>
<comment type="domain">
    <text evidence="10">Contains a pseudo-UCH domain. This ubiquitin C-terminal hydrolase (UCH)-like or ubiquitin specific protease (USP)-like domain is predicted to be catalytically inactive because it lacks the active site catalytic triad characteristic of thiol proteases, with residues at the equivalent structural positions that are incompatible with catalysis, and it cannot bind ubiquitin. It functions as a structural scaffold for intra- and intermolecular interactions in the complex.</text>
</comment>
<dbReference type="GO" id="GO:0003676">
    <property type="term" value="F:nucleic acid binding"/>
    <property type="evidence" value="ECO:0007669"/>
    <property type="project" value="InterPro"/>
</dbReference>
<dbReference type="EC" id="3.1.13.4" evidence="10"/>
<keyword evidence="5 10" id="KW-0507">mRNA processing</keyword>
<keyword evidence="4" id="KW-0853">WD repeat</keyword>
<comment type="domain">
    <text evidence="10">The linker, or PAN3 interaction domain (PID), between the WD40 repeats and the pseudo-UCH domain mediates interaction with PAN3.</text>
</comment>
<comment type="subcellular location">
    <subcellularLocation>
        <location evidence="2 10">Cytoplasm</location>
    </subcellularLocation>
</comment>
<feature type="compositionally biased region" description="Gly residues" evidence="11">
    <location>
        <begin position="1124"/>
        <end position="1137"/>
    </location>
</feature>
<dbReference type="Gene3D" id="3.30.420.10">
    <property type="entry name" value="Ribonuclease H-like superfamily/Ribonuclease H"/>
    <property type="match status" value="1"/>
</dbReference>
<feature type="binding site" evidence="10">
    <location>
        <position position="990"/>
    </location>
    <ligand>
        <name>a divalent metal cation</name>
        <dbReference type="ChEBI" id="CHEBI:60240"/>
        <note>catalytic</note>
    </ligand>
</feature>
<dbReference type="PANTHER" id="PTHR15728">
    <property type="entry name" value="DEADENYLATION COMPLEX CATALYTIC SUBUNIT PAN2"/>
    <property type="match status" value="1"/>
</dbReference>
<dbReference type="InterPro" id="IPR048841">
    <property type="entry name" value="PAN2_N"/>
</dbReference>
<comment type="cofactor">
    <cofactor evidence="10">
        <name>a divalent metal cation</name>
        <dbReference type="ChEBI" id="CHEBI:60240"/>
    </cofactor>
    <text evidence="10">Binds 2 metal cations per subunit in the catalytic exonuclease domain.</text>
</comment>
<dbReference type="InterPro" id="IPR038765">
    <property type="entry name" value="Papain-like_cys_pep_sf"/>
</dbReference>
<dbReference type="InterPro" id="IPR028881">
    <property type="entry name" value="PAN2_UCH_dom"/>
</dbReference>
<keyword evidence="9 10" id="KW-0269">Exonuclease</keyword>
<dbReference type="PANTHER" id="PTHR15728:SF0">
    <property type="entry name" value="PAN2-PAN3 DEADENYLATION COMPLEX CATALYTIC SUBUNIT PAN2"/>
    <property type="match status" value="1"/>
</dbReference>
<evidence type="ECO:0000256" key="2">
    <source>
        <dbReference type="ARBA" id="ARBA00004496"/>
    </source>
</evidence>
<dbReference type="GO" id="GO:0004535">
    <property type="term" value="F:poly(A)-specific ribonuclease activity"/>
    <property type="evidence" value="ECO:0007669"/>
    <property type="project" value="UniProtKB-UniRule"/>
</dbReference>
<dbReference type="OrthoDB" id="16516at2759"/>
<comment type="catalytic activity">
    <reaction evidence="1 10">
        <text>Exonucleolytic cleavage of poly(A) to 5'-AMP.</text>
        <dbReference type="EC" id="3.1.13.4"/>
    </reaction>
</comment>
<evidence type="ECO:0000256" key="5">
    <source>
        <dbReference type="ARBA" id="ARBA00022664"/>
    </source>
</evidence>
<evidence type="ECO:0000256" key="11">
    <source>
        <dbReference type="SAM" id="MobiDB-lite"/>
    </source>
</evidence>
<dbReference type="GO" id="GO:0000289">
    <property type="term" value="P:nuclear-transcribed mRNA poly(A) tail shortening"/>
    <property type="evidence" value="ECO:0007669"/>
    <property type="project" value="UniProtKB-UniRule"/>
</dbReference>
<evidence type="ECO:0000256" key="3">
    <source>
        <dbReference type="ARBA" id="ARBA00022490"/>
    </source>
</evidence>
<evidence type="ECO:0000313" key="13">
    <source>
        <dbReference type="EMBL" id="KAF2139374.1"/>
    </source>
</evidence>
<dbReference type="FunFam" id="2.130.10.10:FF:000459">
    <property type="entry name" value="PAN2-PAN3 deadenylation complex catalytic subunit PAN2"/>
    <property type="match status" value="1"/>
</dbReference>
<dbReference type="CDD" id="cd06143">
    <property type="entry name" value="PAN2_exo"/>
    <property type="match status" value="1"/>
</dbReference>